<accession>A0A6N6MI90</accession>
<name>A0A6N6MI90_9HYPH</name>
<dbReference type="Proteomes" id="UP000441523">
    <property type="component" value="Unassembled WGS sequence"/>
</dbReference>
<proteinExistence type="predicted"/>
<evidence type="ECO:0000313" key="2">
    <source>
        <dbReference type="Proteomes" id="UP000441523"/>
    </source>
</evidence>
<sequence length="264" mass="28736">MSIIAYAIRTCLGAALVDKTLAQGRVYDSAVQPIEEMVNKQGAKPFIVISTDDEKLEVKGWATLDAPRSINIVIEIAVGGIVQVDIPPEEGGGQALRLDIPHTDEGLETALNMIGRQIWREIQVGGPWSDLLREIAFWPKEISITRGANAEQGIRYAARQYVIQADTIAEPDFGAEPEGSIARLLALMAADPRLSKDVPLLEGMIVGEPLPEWRRRQADLGLSAASYRALGLGPLFAPEGEPLAQRMTIVRPDRTTILEAEPTP</sequence>
<protein>
    <submittedName>
        <fullName evidence="1">Uncharacterized protein</fullName>
    </submittedName>
</protein>
<dbReference type="AlphaFoldDB" id="A0A6N6MI90"/>
<reference evidence="1 2" key="1">
    <citation type="submission" date="2019-09" db="EMBL/GenBank/DDBJ databases">
        <title>YIM 132548 draft genome.</title>
        <authorList>
            <person name="Jiang L."/>
        </authorList>
    </citation>
    <scope>NUCLEOTIDE SEQUENCE [LARGE SCALE GENOMIC DNA]</scope>
    <source>
        <strain evidence="1 2">YIM 132548</strain>
    </source>
</reference>
<organism evidence="1 2">
    <name type="scientific">Methylobacterium planeticum</name>
    <dbReference type="NCBI Taxonomy" id="2615211"/>
    <lineage>
        <taxon>Bacteria</taxon>
        <taxon>Pseudomonadati</taxon>
        <taxon>Pseudomonadota</taxon>
        <taxon>Alphaproteobacteria</taxon>
        <taxon>Hyphomicrobiales</taxon>
        <taxon>Methylobacteriaceae</taxon>
        <taxon>Methylobacterium</taxon>
    </lineage>
</organism>
<keyword evidence="2" id="KW-1185">Reference proteome</keyword>
<gene>
    <name evidence="1" type="ORF">F6X51_25620</name>
</gene>
<dbReference type="EMBL" id="VZZJ01000041">
    <property type="protein sequence ID" value="KAB1069256.1"/>
    <property type="molecule type" value="Genomic_DNA"/>
</dbReference>
<comment type="caution">
    <text evidence="1">The sequence shown here is derived from an EMBL/GenBank/DDBJ whole genome shotgun (WGS) entry which is preliminary data.</text>
</comment>
<dbReference type="RefSeq" id="WP_150966695.1">
    <property type="nucleotide sequence ID" value="NZ_VZZJ01000041.1"/>
</dbReference>
<evidence type="ECO:0000313" key="1">
    <source>
        <dbReference type="EMBL" id="KAB1069256.1"/>
    </source>
</evidence>